<feature type="domain" description="HTH lysR-type" evidence="5">
    <location>
        <begin position="1"/>
        <end position="58"/>
    </location>
</feature>
<evidence type="ECO:0000256" key="2">
    <source>
        <dbReference type="ARBA" id="ARBA00023015"/>
    </source>
</evidence>
<gene>
    <name evidence="6" type="ORF">ACFQND_23145</name>
</gene>
<dbReference type="PANTHER" id="PTHR30419:SF8">
    <property type="entry name" value="NITROGEN ASSIMILATION TRANSCRIPTIONAL ACTIVATOR-RELATED"/>
    <property type="match status" value="1"/>
</dbReference>
<dbReference type="InterPro" id="IPR005119">
    <property type="entry name" value="LysR_subst-bd"/>
</dbReference>
<dbReference type="SUPFAM" id="SSF46785">
    <property type="entry name" value="Winged helix' DNA-binding domain"/>
    <property type="match status" value="1"/>
</dbReference>
<dbReference type="Proteomes" id="UP001596270">
    <property type="component" value="Unassembled WGS sequence"/>
</dbReference>
<dbReference type="Gene3D" id="1.10.10.10">
    <property type="entry name" value="Winged helix-like DNA-binding domain superfamily/Winged helix DNA-binding domain"/>
    <property type="match status" value="1"/>
</dbReference>
<proteinExistence type="inferred from homology"/>
<accession>A0ABW1U3K7</accession>
<organism evidence="6 7">
    <name type="scientific">Polaromonas aquatica</name>
    <dbReference type="NCBI Taxonomy" id="332657"/>
    <lineage>
        <taxon>Bacteria</taxon>
        <taxon>Pseudomonadati</taxon>
        <taxon>Pseudomonadota</taxon>
        <taxon>Betaproteobacteria</taxon>
        <taxon>Burkholderiales</taxon>
        <taxon>Comamonadaceae</taxon>
        <taxon>Polaromonas</taxon>
    </lineage>
</organism>
<dbReference type="InterPro" id="IPR000847">
    <property type="entry name" value="LysR_HTH_N"/>
</dbReference>
<dbReference type="InterPro" id="IPR050950">
    <property type="entry name" value="HTH-type_LysR_regulators"/>
</dbReference>
<dbReference type="Pfam" id="PF03466">
    <property type="entry name" value="LysR_substrate"/>
    <property type="match status" value="1"/>
</dbReference>
<dbReference type="PRINTS" id="PR00039">
    <property type="entry name" value="HTHLYSR"/>
</dbReference>
<reference evidence="7" key="1">
    <citation type="journal article" date="2019" name="Int. J. Syst. Evol. Microbiol.">
        <title>The Global Catalogue of Microorganisms (GCM) 10K type strain sequencing project: providing services to taxonomists for standard genome sequencing and annotation.</title>
        <authorList>
            <consortium name="The Broad Institute Genomics Platform"/>
            <consortium name="The Broad Institute Genome Sequencing Center for Infectious Disease"/>
            <person name="Wu L."/>
            <person name="Ma J."/>
        </authorList>
    </citation>
    <scope>NUCLEOTIDE SEQUENCE [LARGE SCALE GENOMIC DNA]</scope>
    <source>
        <strain evidence="7">CCUG 39402</strain>
    </source>
</reference>
<comment type="similarity">
    <text evidence="1">Belongs to the LysR transcriptional regulatory family.</text>
</comment>
<dbReference type="Gene3D" id="3.40.190.290">
    <property type="match status" value="1"/>
</dbReference>
<name>A0ABW1U3K7_9BURK</name>
<dbReference type="EMBL" id="JBHSRS010000084">
    <property type="protein sequence ID" value="MFC6284133.1"/>
    <property type="molecule type" value="Genomic_DNA"/>
</dbReference>
<dbReference type="Pfam" id="PF00126">
    <property type="entry name" value="HTH_1"/>
    <property type="match status" value="1"/>
</dbReference>
<dbReference type="InterPro" id="IPR036390">
    <property type="entry name" value="WH_DNA-bd_sf"/>
</dbReference>
<protein>
    <submittedName>
        <fullName evidence="6">LysR family transcriptional regulator</fullName>
    </submittedName>
</protein>
<keyword evidence="3" id="KW-0238">DNA-binding</keyword>
<dbReference type="SUPFAM" id="SSF53850">
    <property type="entry name" value="Periplasmic binding protein-like II"/>
    <property type="match status" value="1"/>
</dbReference>
<keyword evidence="4" id="KW-0804">Transcription</keyword>
<dbReference type="RefSeq" id="WP_371439892.1">
    <property type="nucleotide sequence ID" value="NZ_JBHSRS010000084.1"/>
</dbReference>
<keyword evidence="2" id="KW-0805">Transcription regulation</keyword>
<evidence type="ECO:0000256" key="1">
    <source>
        <dbReference type="ARBA" id="ARBA00009437"/>
    </source>
</evidence>
<comment type="caution">
    <text evidence="6">The sequence shown here is derived from an EMBL/GenBank/DDBJ whole genome shotgun (WGS) entry which is preliminary data.</text>
</comment>
<sequence length="301" mass="32336">MKLRHLEYLRWIIAGGSFEQAAASAGVSQSAITQAMNALQRELGLVLFKREGKRKIPTAEAIAVAEAGYELQRAMEKIDPSGSAASQATELRVGMAPAAGLLYSPAIYDTMRTLAPASALRLDTGNAPGLLARLLQGDLDLVIAPQPRNLRNGRLNQHVMYTSEPFVYCRAGHPLANARTLAEIEGQEWAVAGVPGTPGNVIEEAFRVRKLATPRVAVHCTDYSMLINLVAHSDLMGVVSHPALVREPDSLGLQALSLVEGMPHYSVCLFWTSDAQLCRAPHAREAVLKMLLALGDGRAAA</sequence>
<evidence type="ECO:0000259" key="5">
    <source>
        <dbReference type="PROSITE" id="PS50931"/>
    </source>
</evidence>
<dbReference type="PANTHER" id="PTHR30419">
    <property type="entry name" value="HTH-TYPE TRANSCRIPTIONAL REGULATOR YBHD"/>
    <property type="match status" value="1"/>
</dbReference>
<evidence type="ECO:0000313" key="7">
    <source>
        <dbReference type="Proteomes" id="UP001596270"/>
    </source>
</evidence>
<dbReference type="InterPro" id="IPR036388">
    <property type="entry name" value="WH-like_DNA-bd_sf"/>
</dbReference>
<evidence type="ECO:0000313" key="6">
    <source>
        <dbReference type="EMBL" id="MFC6284133.1"/>
    </source>
</evidence>
<evidence type="ECO:0000256" key="3">
    <source>
        <dbReference type="ARBA" id="ARBA00023125"/>
    </source>
</evidence>
<evidence type="ECO:0000256" key="4">
    <source>
        <dbReference type="ARBA" id="ARBA00023163"/>
    </source>
</evidence>
<keyword evidence="7" id="KW-1185">Reference proteome</keyword>
<dbReference type="PROSITE" id="PS50931">
    <property type="entry name" value="HTH_LYSR"/>
    <property type="match status" value="1"/>
</dbReference>